<protein>
    <submittedName>
        <fullName evidence="2">Uncharacterized protein</fullName>
    </submittedName>
</protein>
<feature type="compositionally biased region" description="Low complexity" evidence="1">
    <location>
        <begin position="64"/>
        <end position="76"/>
    </location>
</feature>
<feature type="compositionally biased region" description="Low complexity" evidence="1">
    <location>
        <begin position="35"/>
        <end position="53"/>
    </location>
</feature>
<feature type="compositionally biased region" description="Basic residues" evidence="1">
    <location>
        <begin position="1"/>
        <end position="12"/>
    </location>
</feature>
<evidence type="ECO:0000313" key="2">
    <source>
        <dbReference type="EMBL" id="MBD7917142.1"/>
    </source>
</evidence>
<evidence type="ECO:0000313" key="3">
    <source>
        <dbReference type="Proteomes" id="UP000604241"/>
    </source>
</evidence>
<organism evidence="2 3">
    <name type="scientific">Cellulomonas avistercoris</name>
    <dbReference type="NCBI Taxonomy" id="2762242"/>
    <lineage>
        <taxon>Bacteria</taxon>
        <taxon>Bacillati</taxon>
        <taxon>Actinomycetota</taxon>
        <taxon>Actinomycetes</taxon>
        <taxon>Micrococcales</taxon>
        <taxon>Cellulomonadaceae</taxon>
        <taxon>Cellulomonas</taxon>
    </lineage>
</organism>
<proteinExistence type="predicted"/>
<feature type="region of interest" description="Disordered" evidence="1">
    <location>
        <begin position="1"/>
        <end position="125"/>
    </location>
</feature>
<feature type="compositionally biased region" description="Acidic residues" evidence="1">
    <location>
        <begin position="54"/>
        <end position="63"/>
    </location>
</feature>
<sequence length="125" mass="12895">MSSAPRRPRRAVRPSGTVGTDESVLHAHLPAFPSATGPAREGAAAAHRAPADAPDADAPDADVPDAVASGAVTDATGGPGATGTGVTVDDLWRATRSADDSDHGWGREESSSNDERLRREKPPHW</sequence>
<name>A0ABR8Q9P0_9CELL</name>
<comment type="caution">
    <text evidence="2">The sequence shown here is derived from an EMBL/GenBank/DDBJ whole genome shotgun (WGS) entry which is preliminary data.</text>
</comment>
<dbReference type="RefSeq" id="WP_191780020.1">
    <property type="nucleotide sequence ID" value="NZ_JACSQV010000002.1"/>
</dbReference>
<reference evidence="2 3" key="1">
    <citation type="submission" date="2020-08" db="EMBL/GenBank/DDBJ databases">
        <title>A Genomic Blueprint of the Chicken Gut Microbiome.</title>
        <authorList>
            <person name="Gilroy R."/>
            <person name="Ravi A."/>
            <person name="Getino M."/>
            <person name="Pursley I."/>
            <person name="Horton D.L."/>
            <person name="Alikhan N.-F."/>
            <person name="Baker D."/>
            <person name="Gharbi K."/>
            <person name="Hall N."/>
            <person name="Watson M."/>
            <person name="Adriaenssens E.M."/>
            <person name="Foster-Nyarko E."/>
            <person name="Jarju S."/>
            <person name="Secka A."/>
            <person name="Antonio M."/>
            <person name="Oren A."/>
            <person name="Chaudhuri R."/>
            <person name="La Ragione R.M."/>
            <person name="Hildebrand F."/>
            <person name="Pallen M.J."/>
        </authorList>
    </citation>
    <scope>NUCLEOTIDE SEQUENCE [LARGE SCALE GENOMIC DNA]</scope>
    <source>
        <strain evidence="2 3">Sa3CUA2</strain>
    </source>
</reference>
<dbReference type="Proteomes" id="UP000604241">
    <property type="component" value="Unassembled WGS sequence"/>
</dbReference>
<accession>A0ABR8Q9P0</accession>
<keyword evidence="3" id="KW-1185">Reference proteome</keyword>
<dbReference type="EMBL" id="JACSQV010000002">
    <property type="protein sequence ID" value="MBD7917142.1"/>
    <property type="molecule type" value="Genomic_DNA"/>
</dbReference>
<gene>
    <name evidence="2" type="ORF">H9657_02470</name>
</gene>
<feature type="compositionally biased region" description="Basic and acidic residues" evidence="1">
    <location>
        <begin position="90"/>
        <end position="125"/>
    </location>
</feature>
<evidence type="ECO:0000256" key="1">
    <source>
        <dbReference type="SAM" id="MobiDB-lite"/>
    </source>
</evidence>